<sequence>MEAVDSTKPEDPPVEKEAQDASAVADEGSGWIDYLYNNTSQFASMLQWGESSEPYSLSKDYATVMQTHEALQKKREQQGSHSLDINTFVGTADPVFCNTNSSSKVADTTLYDRLNVPTDAKKSAIKTSYYKLALKYHPDKNPNDEEAKKKFQEISEAYQVLSDDAMRAKYDKYGSKATQDMPLLDPSLFFMLLFGCEGLEDYIGTLKIASFLRFATDASADKKVNINSQMDIEQSVREVVLAKKLCERIDGIIKQKQLPKELKKDLEELCNGTFGDTLVESIGWIYENSADSFIAEATTFWGLGATLPNIQAAGRSLNNTWSMAKSVVNVALVVKDLKASSSGEFETPDSTIETMDKLKDIITNTLSLVLYDVEATVRVAATKVCQDEDVSPKHRLNRAHALRDLGILMQRVAQTSRKKKPDEPPDISKQMYNAFTKAVHRQEGSEEHS</sequence>
<dbReference type="Pfam" id="PF14308">
    <property type="entry name" value="DnaJ-X"/>
    <property type="match status" value="1"/>
</dbReference>
<feature type="compositionally biased region" description="Basic and acidic residues" evidence="1">
    <location>
        <begin position="1"/>
        <end position="19"/>
    </location>
</feature>
<feature type="region of interest" description="Disordered" evidence="1">
    <location>
        <begin position="1"/>
        <end position="23"/>
    </location>
</feature>
<dbReference type="RefSeq" id="XP_067802426.1">
    <property type="nucleotide sequence ID" value="XM_067948275.1"/>
</dbReference>
<dbReference type="PROSITE" id="PS00636">
    <property type="entry name" value="DNAJ_1"/>
    <property type="match status" value="1"/>
</dbReference>
<dbReference type="Pfam" id="PF00226">
    <property type="entry name" value="DnaJ"/>
    <property type="match status" value="1"/>
</dbReference>
<dbReference type="CDD" id="cd06257">
    <property type="entry name" value="DnaJ"/>
    <property type="match status" value="1"/>
</dbReference>
<dbReference type="PRINTS" id="PR00625">
    <property type="entry name" value="JDOMAIN"/>
</dbReference>
<evidence type="ECO:0000256" key="1">
    <source>
        <dbReference type="SAM" id="MobiDB-lite"/>
    </source>
</evidence>
<dbReference type="InterPro" id="IPR026894">
    <property type="entry name" value="DnaJ_X"/>
</dbReference>
<dbReference type="InterPro" id="IPR018253">
    <property type="entry name" value="DnaJ_domain_CS"/>
</dbReference>
<dbReference type="GeneID" id="94337557"/>
<evidence type="ECO:0000313" key="3">
    <source>
        <dbReference type="EMBL" id="KAK2195583.1"/>
    </source>
</evidence>
<evidence type="ECO:0000259" key="2">
    <source>
        <dbReference type="PROSITE" id="PS50076"/>
    </source>
</evidence>
<dbReference type="SMART" id="SM00271">
    <property type="entry name" value="DnaJ"/>
    <property type="match status" value="1"/>
</dbReference>
<accession>A0AAD9PJL4</accession>
<dbReference type="AlphaFoldDB" id="A0AAD9PJL4"/>
<dbReference type="EMBL" id="JALLKP010000004">
    <property type="protein sequence ID" value="KAK2195583.1"/>
    <property type="molecule type" value="Genomic_DNA"/>
</dbReference>
<dbReference type="PROSITE" id="PS50076">
    <property type="entry name" value="DNAJ_2"/>
    <property type="match status" value="1"/>
</dbReference>
<dbReference type="Gene3D" id="1.10.287.110">
    <property type="entry name" value="DnaJ domain"/>
    <property type="match status" value="1"/>
</dbReference>
<organism evidence="3 4">
    <name type="scientific">Babesia duncani</name>
    <dbReference type="NCBI Taxonomy" id="323732"/>
    <lineage>
        <taxon>Eukaryota</taxon>
        <taxon>Sar</taxon>
        <taxon>Alveolata</taxon>
        <taxon>Apicomplexa</taxon>
        <taxon>Aconoidasida</taxon>
        <taxon>Piroplasmida</taxon>
        <taxon>Babesiidae</taxon>
        <taxon>Babesia</taxon>
    </lineage>
</organism>
<dbReference type="Proteomes" id="UP001214638">
    <property type="component" value="Unassembled WGS sequence"/>
</dbReference>
<dbReference type="PANTHER" id="PTHR44094:SF8">
    <property type="entry name" value="DNAJ HEAT SHOCK N-TERMINAL DOMAIN-CONTAINING PROTEIN-RELATED"/>
    <property type="match status" value="1"/>
</dbReference>
<dbReference type="KEGG" id="bdw:94337557"/>
<reference evidence="3" key="1">
    <citation type="journal article" date="2023" name="Nat. Microbiol.">
        <title>Babesia duncani multi-omics identifies virulence factors and drug targets.</title>
        <authorList>
            <person name="Singh P."/>
            <person name="Lonardi S."/>
            <person name="Liang Q."/>
            <person name="Vydyam P."/>
            <person name="Khabirova E."/>
            <person name="Fang T."/>
            <person name="Gihaz S."/>
            <person name="Thekkiniath J."/>
            <person name="Munshi M."/>
            <person name="Abel S."/>
            <person name="Ciampossin L."/>
            <person name="Batugedara G."/>
            <person name="Gupta M."/>
            <person name="Lu X.M."/>
            <person name="Lenz T."/>
            <person name="Chakravarty S."/>
            <person name="Cornillot E."/>
            <person name="Hu Y."/>
            <person name="Ma W."/>
            <person name="Gonzalez L.M."/>
            <person name="Sanchez S."/>
            <person name="Estrada K."/>
            <person name="Sanchez-Flores A."/>
            <person name="Montero E."/>
            <person name="Harb O.S."/>
            <person name="Le Roch K.G."/>
            <person name="Mamoun C.B."/>
        </authorList>
    </citation>
    <scope>NUCLEOTIDE SEQUENCE</scope>
    <source>
        <tissue evidence="3">Blood</tissue>
    </source>
</reference>
<keyword evidence="4" id="KW-1185">Reference proteome</keyword>
<name>A0AAD9PJL4_9APIC</name>
<dbReference type="InterPro" id="IPR001623">
    <property type="entry name" value="DnaJ_domain"/>
</dbReference>
<evidence type="ECO:0000313" key="4">
    <source>
        <dbReference type="Proteomes" id="UP001214638"/>
    </source>
</evidence>
<protein>
    <submittedName>
        <fullName evidence="3">Bifunctional DnaJ domain/DNAJ-containing protein</fullName>
    </submittedName>
</protein>
<dbReference type="SUPFAM" id="SSF46565">
    <property type="entry name" value="Chaperone J-domain"/>
    <property type="match status" value="1"/>
</dbReference>
<dbReference type="InterPro" id="IPR036869">
    <property type="entry name" value="J_dom_sf"/>
</dbReference>
<feature type="domain" description="J" evidence="2">
    <location>
        <begin position="109"/>
        <end position="174"/>
    </location>
</feature>
<comment type="caution">
    <text evidence="3">The sequence shown here is derived from an EMBL/GenBank/DDBJ whole genome shotgun (WGS) entry which is preliminary data.</text>
</comment>
<dbReference type="PANTHER" id="PTHR44094">
    <property type="entry name" value="DNAJ HEAT SHOCK N-TERMINAL DOMAIN-CONTAINING PROTEIN"/>
    <property type="match status" value="1"/>
</dbReference>
<dbReference type="InterPro" id="IPR052423">
    <property type="entry name" value="EMIR"/>
</dbReference>
<proteinExistence type="predicted"/>
<gene>
    <name evidence="3" type="ORF">BdWA1_003260</name>
</gene>